<dbReference type="KEGG" id="camu:CA2015_4251"/>
<evidence type="ECO:0000313" key="1">
    <source>
        <dbReference type="EMBL" id="AKP53599.1"/>
    </source>
</evidence>
<name>A0A0H4PHE6_9BACT</name>
<dbReference type="EMBL" id="CP012040">
    <property type="protein sequence ID" value="AKP53599.1"/>
    <property type="molecule type" value="Genomic_DNA"/>
</dbReference>
<gene>
    <name evidence="1" type="ORF">CA2015_4251</name>
</gene>
<dbReference type="PATRIC" id="fig|320787.5.peg.4662"/>
<dbReference type="RefSeq" id="WP_048643692.1">
    <property type="nucleotide sequence ID" value="NZ_CP012040.1"/>
</dbReference>
<evidence type="ECO:0000313" key="2">
    <source>
        <dbReference type="Proteomes" id="UP000036520"/>
    </source>
</evidence>
<keyword evidence="2" id="KW-1185">Reference proteome</keyword>
<organism evidence="1 2">
    <name type="scientific">Cyclobacterium amurskyense</name>
    <dbReference type="NCBI Taxonomy" id="320787"/>
    <lineage>
        <taxon>Bacteria</taxon>
        <taxon>Pseudomonadati</taxon>
        <taxon>Bacteroidota</taxon>
        <taxon>Cytophagia</taxon>
        <taxon>Cytophagales</taxon>
        <taxon>Cyclobacteriaceae</taxon>
        <taxon>Cyclobacterium</taxon>
    </lineage>
</organism>
<dbReference type="InterPro" id="IPR025316">
    <property type="entry name" value="DUF4221"/>
</dbReference>
<evidence type="ECO:0008006" key="3">
    <source>
        <dbReference type="Google" id="ProtNLM"/>
    </source>
</evidence>
<dbReference type="AlphaFoldDB" id="A0A0H4PHE6"/>
<reference evidence="1 2" key="1">
    <citation type="submission" date="2015-07" db="EMBL/GenBank/DDBJ databases">
        <authorList>
            <person name="Kim K.M."/>
        </authorList>
    </citation>
    <scope>NUCLEOTIDE SEQUENCE [LARGE SCALE GENOMIC DNA]</scope>
    <source>
        <strain evidence="1 2">KCTC 12363</strain>
    </source>
</reference>
<protein>
    <recommendedName>
        <fullName evidence="3">Lipoprotein</fullName>
    </recommendedName>
</protein>
<dbReference type="PROSITE" id="PS51257">
    <property type="entry name" value="PROKAR_LIPOPROTEIN"/>
    <property type="match status" value="1"/>
</dbReference>
<dbReference type="Proteomes" id="UP000036520">
    <property type="component" value="Chromosome"/>
</dbReference>
<proteinExistence type="predicted"/>
<dbReference type="Pfam" id="PF13970">
    <property type="entry name" value="DUF4221"/>
    <property type="match status" value="1"/>
</dbReference>
<dbReference type="OrthoDB" id="833511at2"/>
<accession>A0A0H4PHE6</accession>
<sequence length="379" mass="43635">MKNVFYLLLIPLLYSCGKESSEKAQSRNTLENLTYTVDTILVDSGEDIFILSSGLGTKALNQDKSKLLFFENSPLNLVEVDLNKLKLVSKTPFQEEGPNGVGSNYVRFQSGPNGDLFINGYTTQGIFNGSGELLKSLNVVPEGIEPDLANNVQQLYDKAIYDFENNRIYSQPPSQENRKHLLFIIDPITKEYQIEPIPEMKAVMEFTGTLVVDGMIDFFWVDNQMYIENQQLLLTVGAMSAVYRLDLVKNSFEFIDIQHKNFPNRMTFSVNNSPVEQAEFNEDRKKVFEHLNYLEPRWDESREMFLRLGKKTFLGERREDPSTYEVFLFAYDQDFNVLGETKIEGLKQAPGSYFWKDGKLWSYVNVEDELGFAVIDFKF</sequence>